<accession>A0A8T1GM62</accession>
<proteinExistence type="predicted"/>
<dbReference type="GO" id="GO:0003676">
    <property type="term" value="F:nucleic acid binding"/>
    <property type="evidence" value="ECO:0007669"/>
    <property type="project" value="InterPro"/>
</dbReference>
<evidence type="ECO:0000313" key="1">
    <source>
        <dbReference type="EMBL" id="KAG2997590.1"/>
    </source>
</evidence>
<dbReference type="VEuPathDB" id="FungiDB:PC110_g19710"/>
<reference evidence="1" key="1">
    <citation type="submission" date="2018-10" db="EMBL/GenBank/DDBJ databases">
        <title>Effector identification in a new, highly contiguous assembly of the strawberry crown rot pathogen Phytophthora cactorum.</title>
        <authorList>
            <person name="Armitage A.D."/>
            <person name="Nellist C.F."/>
            <person name="Bates H."/>
            <person name="Vickerstaff R.J."/>
            <person name="Harrison R.J."/>
        </authorList>
    </citation>
    <scope>NUCLEOTIDE SEQUENCE</scope>
    <source>
        <strain evidence="1">P415</strain>
    </source>
</reference>
<dbReference type="InterPro" id="IPR036397">
    <property type="entry name" value="RNaseH_sf"/>
</dbReference>
<dbReference type="Gene3D" id="3.30.420.10">
    <property type="entry name" value="Ribonuclease H-like superfamily/Ribonuclease H"/>
    <property type="match status" value="1"/>
</dbReference>
<sequence>MQLLLYELEFHYVVGKKWHILADTAAVVSLRGTYIEYKLSNRRPTRRGKTWLLDDKTRYNKSGKGPRACIVAAGFISSKGGCVEAGFVGGSITYWNSTLKRKSLEDDDYHVCVIHMDGASYHKNQTNRSPTMKWTLDAMRTWLADRHVNFSLKETKTKLMERVTPLKEKPIYMPIELIWATAKGRIARAPKKTPTTLSPRSLQG</sequence>
<dbReference type="AlphaFoldDB" id="A0A8T1GM62"/>
<name>A0A8T1GM62_9STRA</name>
<evidence type="ECO:0000313" key="2">
    <source>
        <dbReference type="Proteomes" id="UP000697107"/>
    </source>
</evidence>
<dbReference type="Proteomes" id="UP000697107">
    <property type="component" value="Unassembled WGS sequence"/>
</dbReference>
<comment type="caution">
    <text evidence="1">The sequence shown here is derived from an EMBL/GenBank/DDBJ whole genome shotgun (WGS) entry which is preliminary data.</text>
</comment>
<dbReference type="EMBL" id="RCML01000024">
    <property type="protein sequence ID" value="KAG2997590.1"/>
    <property type="molecule type" value="Genomic_DNA"/>
</dbReference>
<organism evidence="1 2">
    <name type="scientific">Phytophthora cactorum</name>
    <dbReference type="NCBI Taxonomy" id="29920"/>
    <lineage>
        <taxon>Eukaryota</taxon>
        <taxon>Sar</taxon>
        <taxon>Stramenopiles</taxon>
        <taxon>Oomycota</taxon>
        <taxon>Peronosporomycetes</taxon>
        <taxon>Peronosporales</taxon>
        <taxon>Peronosporaceae</taxon>
        <taxon>Phytophthora</taxon>
    </lineage>
</organism>
<protein>
    <submittedName>
        <fullName evidence="1">Uncharacterized protein</fullName>
    </submittedName>
</protein>
<gene>
    <name evidence="1" type="ORF">PC118_g1821</name>
</gene>